<dbReference type="AlphaFoldDB" id="A0AAD0NX26"/>
<feature type="domain" description="SnoaL-like" evidence="1">
    <location>
        <begin position="3"/>
        <end position="128"/>
    </location>
</feature>
<gene>
    <name evidence="2" type="ORF">DLJ61_06785</name>
</gene>
<dbReference type="KEGG" id="gta:BCM27_06730"/>
<evidence type="ECO:0000259" key="1">
    <source>
        <dbReference type="Pfam" id="PF13577"/>
    </source>
</evidence>
<dbReference type="RefSeq" id="WP_004020215.1">
    <property type="nucleotide sequence ID" value="NZ_CABEIC010000002.1"/>
</dbReference>
<name>A0AAD0NX26_9ACTN</name>
<proteinExistence type="predicted"/>
<accession>A0AAD0NX26</accession>
<dbReference type="InterPro" id="IPR032710">
    <property type="entry name" value="NTF2-like_dom_sf"/>
</dbReference>
<dbReference type="Proteomes" id="UP000247118">
    <property type="component" value="Chromosome"/>
</dbReference>
<evidence type="ECO:0000313" key="3">
    <source>
        <dbReference type="Proteomes" id="UP000247118"/>
    </source>
</evidence>
<organism evidence="2 3">
    <name type="scientific">Gordonia terrae</name>
    <dbReference type="NCBI Taxonomy" id="2055"/>
    <lineage>
        <taxon>Bacteria</taxon>
        <taxon>Bacillati</taxon>
        <taxon>Actinomycetota</taxon>
        <taxon>Actinomycetes</taxon>
        <taxon>Mycobacteriales</taxon>
        <taxon>Gordoniaceae</taxon>
        <taxon>Gordonia</taxon>
    </lineage>
</organism>
<sequence>MSTADARLAIQDALYTYARGVDRLDFDLIRSCYHPGAVDDHGGYVGDVEGLIDDIRQRHETIDSSQHLMLNIMIEFDSDTSALVESHCLVFMRWFPEVDGGPQRRRTVRARLIDRFELRAGQWKTARRVVAFEESVEDDVVDLVGPTWTRSTRDRTDPLYRLQELSER</sequence>
<dbReference type="GeneID" id="32687453"/>
<dbReference type="EMBL" id="CP029604">
    <property type="protein sequence ID" value="AWO83273.1"/>
    <property type="molecule type" value="Genomic_DNA"/>
</dbReference>
<dbReference type="Gene3D" id="3.10.450.50">
    <property type="match status" value="1"/>
</dbReference>
<dbReference type="Pfam" id="PF13577">
    <property type="entry name" value="SnoaL_4"/>
    <property type="match status" value="1"/>
</dbReference>
<reference evidence="2 3" key="1">
    <citation type="submission" date="2018-05" db="EMBL/GenBank/DDBJ databases">
        <title>Complete genome sequence of Gordonia terrae NRRL B-16283.</title>
        <authorList>
            <person name="Garlena R.A."/>
            <person name="Russell D.A."/>
            <person name="Hatfull G.F."/>
        </authorList>
    </citation>
    <scope>NUCLEOTIDE SEQUENCE [LARGE SCALE GENOMIC DNA]</scope>
    <source>
        <strain evidence="2 3">NRRL B-16283</strain>
    </source>
</reference>
<protein>
    <submittedName>
        <fullName evidence="2">Nuclear transport factor 2 family protein</fullName>
    </submittedName>
</protein>
<dbReference type="SUPFAM" id="SSF54427">
    <property type="entry name" value="NTF2-like"/>
    <property type="match status" value="1"/>
</dbReference>
<dbReference type="InterPro" id="IPR037401">
    <property type="entry name" value="SnoaL-like"/>
</dbReference>
<evidence type="ECO:0000313" key="2">
    <source>
        <dbReference type="EMBL" id="AWO83273.1"/>
    </source>
</evidence>